<dbReference type="InterPro" id="IPR050109">
    <property type="entry name" value="HTH-type_TetR-like_transc_reg"/>
</dbReference>
<protein>
    <submittedName>
        <fullName evidence="7">TetR family transcriptional regulator</fullName>
    </submittedName>
</protein>
<evidence type="ECO:0000259" key="6">
    <source>
        <dbReference type="PROSITE" id="PS50977"/>
    </source>
</evidence>
<dbReference type="SUPFAM" id="SSF46689">
    <property type="entry name" value="Homeodomain-like"/>
    <property type="match status" value="1"/>
</dbReference>
<organism evidence="7 8">
    <name type="scientific">Actinoplanes hulinensis</name>
    <dbReference type="NCBI Taxonomy" id="1144547"/>
    <lineage>
        <taxon>Bacteria</taxon>
        <taxon>Bacillati</taxon>
        <taxon>Actinomycetota</taxon>
        <taxon>Actinomycetes</taxon>
        <taxon>Micromonosporales</taxon>
        <taxon>Micromonosporaceae</taxon>
        <taxon>Actinoplanes</taxon>
    </lineage>
</organism>
<keyword evidence="8" id="KW-1185">Reference proteome</keyword>
<keyword evidence="2" id="KW-0805">Transcription regulation</keyword>
<dbReference type="SUPFAM" id="SSF48498">
    <property type="entry name" value="Tetracyclin repressor-like, C-terminal domain"/>
    <property type="match status" value="1"/>
</dbReference>
<keyword evidence="4" id="KW-0804">Transcription</keyword>
<evidence type="ECO:0000313" key="7">
    <source>
        <dbReference type="EMBL" id="MBW6438414.1"/>
    </source>
</evidence>
<proteinExistence type="predicted"/>
<dbReference type="InterPro" id="IPR003012">
    <property type="entry name" value="Tet_transcr_reg_TetR"/>
</dbReference>
<comment type="caution">
    <text evidence="7">The sequence shown here is derived from an EMBL/GenBank/DDBJ whole genome shotgun (WGS) entry which is preliminary data.</text>
</comment>
<feature type="domain" description="HTH tetR-type" evidence="6">
    <location>
        <begin position="11"/>
        <end position="71"/>
    </location>
</feature>
<dbReference type="PROSITE" id="PS50977">
    <property type="entry name" value="HTH_TETR_2"/>
    <property type="match status" value="1"/>
</dbReference>
<keyword evidence="1" id="KW-0678">Repressor</keyword>
<name>A0ABS7BDB9_9ACTN</name>
<evidence type="ECO:0000256" key="5">
    <source>
        <dbReference type="PROSITE-ProRule" id="PRU00335"/>
    </source>
</evidence>
<dbReference type="InterPro" id="IPR009057">
    <property type="entry name" value="Homeodomain-like_sf"/>
</dbReference>
<evidence type="ECO:0000256" key="2">
    <source>
        <dbReference type="ARBA" id="ARBA00023015"/>
    </source>
</evidence>
<reference evidence="7 8" key="1">
    <citation type="journal article" date="2013" name="Antonie Van Leeuwenhoek">
        <title>Actinoplanes hulinensis sp. nov., a novel actinomycete isolated from soybean root (Glycine max (L.) Merr).</title>
        <authorList>
            <person name="Shen Y."/>
            <person name="Liu C."/>
            <person name="Wang X."/>
            <person name="Zhao J."/>
            <person name="Jia F."/>
            <person name="Zhang Y."/>
            <person name="Wang L."/>
            <person name="Yang D."/>
            <person name="Xiang W."/>
        </authorList>
    </citation>
    <scope>NUCLEOTIDE SEQUENCE [LARGE SCALE GENOMIC DNA]</scope>
    <source>
        <strain evidence="7 8">NEAU-M9</strain>
    </source>
</reference>
<dbReference type="PRINTS" id="PR00400">
    <property type="entry name" value="TETREPRESSOR"/>
</dbReference>
<dbReference type="Gene3D" id="1.10.10.60">
    <property type="entry name" value="Homeodomain-like"/>
    <property type="match status" value="1"/>
</dbReference>
<dbReference type="InterPro" id="IPR001647">
    <property type="entry name" value="HTH_TetR"/>
</dbReference>
<dbReference type="PANTHER" id="PTHR30055">
    <property type="entry name" value="HTH-TYPE TRANSCRIPTIONAL REGULATOR RUTR"/>
    <property type="match status" value="1"/>
</dbReference>
<dbReference type="EMBL" id="JAHXZI010000020">
    <property type="protein sequence ID" value="MBW6438414.1"/>
    <property type="molecule type" value="Genomic_DNA"/>
</dbReference>
<gene>
    <name evidence="7" type="ORF">KZ829_32290</name>
</gene>
<evidence type="ECO:0000256" key="3">
    <source>
        <dbReference type="ARBA" id="ARBA00023125"/>
    </source>
</evidence>
<dbReference type="RefSeq" id="WP_220147634.1">
    <property type="nucleotide sequence ID" value="NZ_JAHXZI010000020.1"/>
</dbReference>
<evidence type="ECO:0000256" key="4">
    <source>
        <dbReference type="ARBA" id="ARBA00023163"/>
    </source>
</evidence>
<dbReference type="InterPro" id="IPR004111">
    <property type="entry name" value="Repressor_TetR_C"/>
</dbReference>
<evidence type="ECO:0000313" key="8">
    <source>
        <dbReference type="Proteomes" id="UP001519863"/>
    </source>
</evidence>
<accession>A0ABS7BDB9</accession>
<evidence type="ECO:0000256" key="1">
    <source>
        <dbReference type="ARBA" id="ARBA00022491"/>
    </source>
</evidence>
<dbReference type="InterPro" id="IPR036271">
    <property type="entry name" value="Tet_transcr_reg_TetR-rel_C_sf"/>
</dbReference>
<dbReference type="Pfam" id="PF02909">
    <property type="entry name" value="TetR_C_1"/>
    <property type="match status" value="1"/>
</dbReference>
<keyword evidence="3 5" id="KW-0238">DNA-binding</keyword>
<sequence length="194" mass="20811">MAGNGRQGDQRLTKDGILLSALRIIDAEGVAALSMRRLAADLGVNPMSLYHHVDNKAALLDGVTRLVTDGARHIMVAEGTWQEQLRRLAYEFRSLSLAHRNLIRHAFASDDFIRSDGPMWRSLCAVLRTAGLLESEVERTGAVLAVLVGGLLHTEVNGTMGRLIGVGEADDAGFALAVDLLIDGVAARCEVSSP</sequence>
<dbReference type="Gene3D" id="1.10.357.10">
    <property type="entry name" value="Tetracycline Repressor, domain 2"/>
    <property type="match status" value="1"/>
</dbReference>
<dbReference type="PANTHER" id="PTHR30055:SF234">
    <property type="entry name" value="HTH-TYPE TRANSCRIPTIONAL REGULATOR BETI"/>
    <property type="match status" value="1"/>
</dbReference>
<feature type="DNA-binding region" description="H-T-H motif" evidence="5">
    <location>
        <begin position="34"/>
        <end position="53"/>
    </location>
</feature>
<dbReference type="Pfam" id="PF00440">
    <property type="entry name" value="TetR_N"/>
    <property type="match status" value="1"/>
</dbReference>
<dbReference type="Proteomes" id="UP001519863">
    <property type="component" value="Unassembled WGS sequence"/>
</dbReference>